<evidence type="ECO:0000313" key="1">
    <source>
        <dbReference type="EMBL" id="CAD7275379.1"/>
    </source>
</evidence>
<proteinExistence type="predicted"/>
<dbReference type="SUPFAM" id="SSF52058">
    <property type="entry name" value="L domain-like"/>
    <property type="match status" value="1"/>
</dbReference>
<dbReference type="AlphaFoldDB" id="A0A7R9BK04"/>
<dbReference type="OrthoDB" id="4772757at2759"/>
<accession>A0A7R9BK04</accession>
<dbReference type="Pfam" id="PF13855">
    <property type="entry name" value="LRR_8"/>
    <property type="match status" value="1"/>
</dbReference>
<keyword evidence="2" id="KW-1185">Reference proteome</keyword>
<gene>
    <name evidence="1" type="ORF">NMOB1V02_LOCUS3177</name>
</gene>
<dbReference type="InterPro" id="IPR001611">
    <property type="entry name" value="Leu-rich_rpt"/>
</dbReference>
<dbReference type="InterPro" id="IPR032675">
    <property type="entry name" value="LRR_dom_sf"/>
</dbReference>
<dbReference type="Gene3D" id="3.80.10.10">
    <property type="entry name" value="Ribonuclease Inhibitor"/>
    <property type="match status" value="1"/>
</dbReference>
<dbReference type="EMBL" id="OA882443">
    <property type="protein sequence ID" value="CAD7275379.1"/>
    <property type="molecule type" value="Genomic_DNA"/>
</dbReference>
<organism evidence="1">
    <name type="scientific">Notodromas monacha</name>
    <dbReference type="NCBI Taxonomy" id="399045"/>
    <lineage>
        <taxon>Eukaryota</taxon>
        <taxon>Metazoa</taxon>
        <taxon>Ecdysozoa</taxon>
        <taxon>Arthropoda</taxon>
        <taxon>Crustacea</taxon>
        <taxon>Oligostraca</taxon>
        <taxon>Ostracoda</taxon>
        <taxon>Podocopa</taxon>
        <taxon>Podocopida</taxon>
        <taxon>Cypridocopina</taxon>
        <taxon>Cypridoidea</taxon>
        <taxon>Cyprididae</taxon>
        <taxon>Notodromas</taxon>
    </lineage>
</organism>
<protein>
    <submittedName>
        <fullName evidence="1">Uncharacterized protein</fullName>
    </submittedName>
</protein>
<evidence type="ECO:0000313" key="2">
    <source>
        <dbReference type="Proteomes" id="UP000678499"/>
    </source>
</evidence>
<dbReference type="Proteomes" id="UP000678499">
    <property type="component" value="Unassembled WGS sequence"/>
</dbReference>
<name>A0A7R9BK04_9CRUS</name>
<sequence>MDGTPRVAKSSGLPCMIYQATVLPDSGSDLSENQVVNVDKGTFRNLTRLTELNLARNSLRSLGKNFFINASRHLQRL</sequence>
<reference evidence="1" key="1">
    <citation type="submission" date="2020-11" db="EMBL/GenBank/DDBJ databases">
        <authorList>
            <person name="Tran Van P."/>
        </authorList>
    </citation>
    <scope>NUCLEOTIDE SEQUENCE</scope>
</reference>
<dbReference type="EMBL" id="CAJPEX010000406">
    <property type="protein sequence ID" value="CAG0915531.1"/>
    <property type="molecule type" value="Genomic_DNA"/>
</dbReference>